<accession>A0A2W2E6Y3</accession>
<dbReference type="SUPFAM" id="SSF53807">
    <property type="entry name" value="Helical backbone' metal receptor"/>
    <property type="match status" value="1"/>
</dbReference>
<feature type="signal peptide" evidence="2">
    <location>
        <begin position="1"/>
        <end position="21"/>
    </location>
</feature>
<feature type="region of interest" description="Disordered" evidence="1">
    <location>
        <begin position="24"/>
        <end position="53"/>
    </location>
</feature>
<evidence type="ECO:0000313" key="3">
    <source>
        <dbReference type="EMBL" id="PZG00644.1"/>
    </source>
</evidence>
<organism evidence="3 4">
    <name type="scientific">Micromonospora endophytica</name>
    <dbReference type="NCBI Taxonomy" id="515350"/>
    <lineage>
        <taxon>Bacteria</taxon>
        <taxon>Bacillati</taxon>
        <taxon>Actinomycetota</taxon>
        <taxon>Actinomycetes</taxon>
        <taxon>Micromonosporales</taxon>
        <taxon>Micromonosporaceae</taxon>
        <taxon>Micromonospora</taxon>
    </lineage>
</organism>
<name>A0A2W2E6Y3_9ACTN</name>
<dbReference type="EMBL" id="POTX01000006">
    <property type="protein sequence ID" value="PZG00644.1"/>
    <property type="molecule type" value="Genomic_DNA"/>
</dbReference>
<dbReference type="PROSITE" id="PS51257">
    <property type="entry name" value="PROKAR_LIPOPROTEIN"/>
    <property type="match status" value="1"/>
</dbReference>
<feature type="compositionally biased region" description="Low complexity" evidence="1">
    <location>
        <begin position="28"/>
        <end position="40"/>
    </location>
</feature>
<keyword evidence="4" id="KW-1185">Reference proteome</keyword>
<dbReference type="OrthoDB" id="1951467at2"/>
<sequence>MQLIRAAALSAVVTLSLLASGCGGTDDPAPAAESSRSAPAGDSTSSAPATPGPKVVASTSWVGALAKAAGASEVTLIAPADAANPPEHKPKAAALKAAADADYVLYAKTDRFAPELIRAVGDRSELIEVLPAEVTPGKITSEVTRLGTTFGTSEAAKAWLSTFNAEYTKLSGQTKAALPNPAPTAVSELFVGFWGSFAGIEVTEVYGPQPVTASERADLTAKKPTLVFTNAHTPGVDPKIPGVTRVKLVNYPGEDLDLLGVFRTNTERLTAALAG</sequence>
<protein>
    <submittedName>
        <fullName evidence="3">ABC transporter substrate-binding protein</fullName>
    </submittedName>
</protein>
<dbReference type="AlphaFoldDB" id="A0A2W2E6Y3"/>
<gene>
    <name evidence="3" type="ORF">C1I93_01980</name>
</gene>
<keyword evidence="2" id="KW-0732">Signal</keyword>
<feature type="chain" id="PRO_5043792180" evidence="2">
    <location>
        <begin position="22"/>
        <end position="275"/>
    </location>
</feature>
<evidence type="ECO:0000313" key="4">
    <source>
        <dbReference type="Proteomes" id="UP000248627"/>
    </source>
</evidence>
<dbReference type="Proteomes" id="UP000248627">
    <property type="component" value="Unassembled WGS sequence"/>
</dbReference>
<proteinExistence type="predicted"/>
<evidence type="ECO:0000256" key="1">
    <source>
        <dbReference type="SAM" id="MobiDB-lite"/>
    </source>
</evidence>
<evidence type="ECO:0000256" key="2">
    <source>
        <dbReference type="SAM" id="SignalP"/>
    </source>
</evidence>
<dbReference type="Gene3D" id="3.40.50.1980">
    <property type="entry name" value="Nitrogenase molybdenum iron protein domain"/>
    <property type="match status" value="1"/>
</dbReference>
<reference evidence="3 4" key="1">
    <citation type="submission" date="2018-01" db="EMBL/GenBank/DDBJ databases">
        <title>Draft genome sequence of Jishengella endophytica.</title>
        <authorList>
            <person name="Sahin N."/>
            <person name="Ay H."/>
            <person name="Saygin H."/>
        </authorList>
    </citation>
    <scope>NUCLEOTIDE SEQUENCE [LARGE SCALE GENOMIC DNA]</scope>
    <source>
        <strain evidence="3 4">DSM 45430</strain>
    </source>
</reference>
<comment type="caution">
    <text evidence="3">The sequence shown here is derived from an EMBL/GenBank/DDBJ whole genome shotgun (WGS) entry which is preliminary data.</text>
</comment>
<dbReference type="RefSeq" id="WP_111241464.1">
    <property type="nucleotide sequence ID" value="NZ_AP023358.1"/>
</dbReference>